<accession>A0ABR0VA16</accession>
<feature type="compositionally biased region" description="Polar residues" evidence="5">
    <location>
        <begin position="738"/>
        <end position="749"/>
    </location>
</feature>
<feature type="domain" description="PB1" evidence="7">
    <location>
        <begin position="599"/>
        <end position="706"/>
    </location>
</feature>
<feature type="compositionally biased region" description="Polar residues" evidence="5">
    <location>
        <begin position="616"/>
        <end position="633"/>
    </location>
</feature>
<feature type="transmembrane region" description="Helical" evidence="6">
    <location>
        <begin position="366"/>
        <end position="384"/>
    </location>
</feature>
<dbReference type="Pfam" id="PF00564">
    <property type="entry name" value="PB1"/>
    <property type="match status" value="1"/>
</dbReference>
<reference evidence="8 9" key="1">
    <citation type="journal article" date="2021" name="Comput. Struct. Biotechnol. J.">
        <title>De novo genome assembly of the potent medicinal plant Rehmannia glutinosa using nanopore technology.</title>
        <authorList>
            <person name="Ma L."/>
            <person name="Dong C."/>
            <person name="Song C."/>
            <person name="Wang X."/>
            <person name="Zheng X."/>
            <person name="Niu Y."/>
            <person name="Chen S."/>
            <person name="Feng W."/>
        </authorList>
    </citation>
    <scope>NUCLEOTIDE SEQUENCE [LARGE SCALE GENOMIC DNA]</scope>
    <source>
        <strain evidence="8">DH-2019</strain>
    </source>
</reference>
<dbReference type="Pfam" id="PF06423">
    <property type="entry name" value="GWT1"/>
    <property type="match status" value="2"/>
</dbReference>
<feature type="compositionally biased region" description="Pro residues" evidence="5">
    <location>
        <begin position="552"/>
        <end position="563"/>
    </location>
</feature>
<dbReference type="SMART" id="SM00666">
    <property type="entry name" value="PB1"/>
    <property type="match status" value="1"/>
</dbReference>
<feature type="transmembrane region" description="Helical" evidence="6">
    <location>
        <begin position="287"/>
        <end position="305"/>
    </location>
</feature>
<feature type="region of interest" description="Disordered" evidence="5">
    <location>
        <begin position="613"/>
        <end position="653"/>
    </location>
</feature>
<dbReference type="PANTHER" id="PTHR20661">
    <property type="entry name" value="PHOSPHATIDYLINOSITOL-GLYCAN BIOSYNTHESIS CLASS W PROTEIN"/>
    <property type="match status" value="1"/>
</dbReference>
<feature type="transmembrane region" description="Helical" evidence="6">
    <location>
        <begin position="114"/>
        <end position="133"/>
    </location>
</feature>
<evidence type="ECO:0000313" key="8">
    <source>
        <dbReference type="EMBL" id="KAK6132062.1"/>
    </source>
</evidence>
<dbReference type="InterPro" id="IPR009447">
    <property type="entry name" value="PIGW/GWT1"/>
</dbReference>
<dbReference type="EMBL" id="JABTTQ020001286">
    <property type="protein sequence ID" value="KAK6132062.1"/>
    <property type="molecule type" value="Genomic_DNA"/>
</dbReference>
<keyword evidence="3 6" id="KW-1133">Transmembrane helix</keyword>
<evidence type="ECO:0000256" key="6">
    <source>
        <dbReference type="SAM" id="Phobius"/>
    </source>
</evidence>
<evidence type="ECO:0000256" key="1">
    <source>
        <dbReference type="ARBA" id="ARBA00004141"/>
    </source>
</evidence>
<evidence type="ECO:0000256" key="3">
    <source>
        <dbReference type="ARBA" id="ARBA00022989"/>
    </source>
</evidence>
<feature type="transmembrane region" description="Helical" evidence="6">
    <location>
        <begin position="498"/>
        <end position="519"/>
    </location>
</feature>
<keyword evidence="4 6" id="KW-0472">Membrane</keyword>
<organism evidence="8 9">
    <name type="scientific">Rehmannia glutinosa</name>
    <name type="common">Chinese foxglove</name>
    <dbReference type="NCBI Taxonomy" id="99300"/>
    <lineage>
        <taxon>Eukaryota</taxon>
        <taxon>Viridiplantae</taxon>
        <taxon>Streptophyta</taxon>
        <taxon>Embryophyta</taxon>
        <taxon>Tracheophyta</taxon>
        <taxon>Spermatophyta</taxon>
        <taxon>Magnoliopsida</taxon>
        <taxon>eudicotyledons</taxon>
        <taxon>Gunneridae</taxon>
        <taxon>Pentapetalae</taxon>
        <taxon>asterids</taxon>
        <taxon>lamiids</taxon>
        <taxon>Lamiales</taxon>
        <taxon>Orobanchaceae</taxon>
        <taxon>Rehmannieae</taxon>
        <taxon>Rehmannia</taxon>
    </lineage>
</organism>
<gene>
    <name evidence="8" type="ORF">DH2020_034198</name>
</gene>
<name>A0ABR0VA16_REHGL</name>
<dbReference type="InterPro" id="IPR000270">
    <property type="entry name" value="PB1_dom"/>
</dbReference>
<comment type="subcellular location">
    <subcellularLocation>
        <location evidence="1">Membrane</location>
        <topology evidence="1">Multi-pass membrane protein</topology>
    </subcellularLocation>
</comment>
<dbReference type="SUPFAM" id="SSF54277">
    <property type="entry name" value="CAD &amp; PB1 domains"/>
    <property type="match status" value="1"/>
</dbReference>
<feature type="compositionally biased region" description="Low complexity" evidence="5">
    <location>
        <begin position="636"/>
        <end position="649"/>
    </location>
</feature>
<dbReference type="PANTHER" id="PTHR20661:SF0">
    <property type="entry name" value="PHOSPHATIDYLINOSITOL-GLYCAN BIOSYNTHESIS CLASS W PROTEIN"/>
    <property type="match status" value="1"/>
</dbReference>
<sequence>MYENGIGLWGKRSSSFLEPTIFEFRVVQGKKSNSIIPQDFLLPSIPPFFFAPMYENGTKVVGEVRAVLFLLELEPTILSLGLYMEEDLPPYSLLRRCSVKKDDNASGSGKNLKAYITALSVDFICIAVPYILFMTVNGKMTPMTGSGRMDLWEHNPNVCAAAFHENFYRNRSSYLQEGGINSIRATISSYRVSMMLGTCLVFWPLISRYFLEDMQKQRHMELAWSLRYALRSTSPLIILGFARLISTSSVNYQIHVGEYGVHWNFFFTLAAVAILTLIINVHPKYCGILGSFILIGYQALLSCGLNKYLLSEERKADIFSQNKEGIFSIFGYWGMYLLGVRIGSYLFFGDNADSTLKTKKWATTRVWALCLFFWSLTLFLDWHVEAVSRRMVNAMFWHFDVSQFHTFLIDSFSGEEDKKMALKLVQCNLAYVSLTLASNLQVLAILMLSDYVPGCKSSALEEAFDRNLLASFLLANVLTGLVNLSVDTLSVSPISALAILFGYAFILSFAVGFADFLGIKLKFCLHISFHHFSLFCPFSKLFSFHGGPTPPQPPLSAAPPVPTTNPTAAVYPESIDSSPRSRHTDSWEADPPPPQLPQKLRLMCSYGGHIVPAPTTRPSVTSAETPVSSSSTDKLPFPTSATASPKPSSRTNPLLLKYQLPNEDLDSLISVSTDEDLENMVEEYDRLNNVGASDRGFSESSSVNNLLGLDDDLVGKAVVVGKDAEAQIEGSKSGGNGNNVINQDVNSVPDSPMLETTSSFGSTSSSPSVANLPPIRVHVEENTKKPEEVGGLVAAGVAAGTVASWVPVVVGGEYPNRVFSDDERSDHGGYRKVQQIQPQVQVLQQQQIPQFQQKQPVAFDLASPDSVSSEGSMTNALSRQRQAMYQESILQAQSGNTRVTPNQADLKTGDQNNSKIQMQPQVQESGYVLSNQYEQNHPQFHHPQQFVHAGNQYIPAGAMPMQSYYPIYPSQQQNHPHQPVVDQQYPFYFVPARQTQAYNMPMQQTNYNELAPNAPTNRPQTPPPAIAPHGTYNQAINAPSKPEMATGVYRTSAGAAPQLVQVPSSQHQGQYVAYTQIHHPSQSIAPSSAANSTYAYEFTDPTHTQMYYNQPLPPQLAAHYQTLTSAPAVVGPDASAQLPYGEYEAAS</sequence>
<feature type="compositionally biased region" description="Low complexity" evidence="5">
    <location>
        <begin position="756"/>
        <end position="768"/>
    </location>
</feature>
<comment type="caution">
    <text evidence="8">The sequence shown here is derived from an EMBL/GenBank/DDBJ whole genome shotgun (WGS) entry which is preliminary data.</text>
</comment>
<evidence type="ECO:0000259" key="7">
    <source>
        <dbReference type="SMART" id="SM00666"/>
    </source>
</evidence>
<feature type="transmembrane region" description="Helical" evidence="6">
    <location>
        <begin position="326"/>
        <end position="346"/>
    </location>
</feature>
<evidence type="ECO:0000313" key="9">
    <source>
        <dbReference type="Proteomes" id="UP001318860"/>
    </source>
</evidence>
<feature type="transmembrane region" description="Helical" evidence="6">
    <location>
        <begin position="263"/>
        <end position="281"/>
    </location>
</feature>
<dbReference type="Proteomes" id="UP001318860">
    <property type="component" value="Unassembled WGS sequence"/>
</dbReference>
<proteinExistence type="predicted"/>
<keyword evidence="9" id="KW-1185">Reference proteome</keyword>
<evidence type="ECO:0000256" key="5">
    <source>
        <dbReference type="SAM" id="MobiDB-lite"/>
    </source>
</evidence>
<feature type="transmembrane region" description="Helical" evidence="6">
    <location>
        <begin position="428"/>
        <end position="448"/>
    </location>
</feature>
<evidence type="ECO:0000256" key="2">
    <source>
        <dbReference type="ARBA" id="ARBA00022692"/>
    </source>
</evidence>
<evidence type="ECO:0000256" key="4">
    <source>
        <dbReference type="ARBA" id="ARBA00023136"/>
    </source>
</evidence>
<feature type="transmembrane region" description="Helical" evidence="6">
    <location>
        <begin position="468"/>
        <end position="486"/>
    </location>
</feature>
<protein>
    <recommendedName>
        <fullName evidence="7">PB1 domain-containing protein</fullName>
    </recommendedName>
</protein>
<feature type="region of interest" description="Disordered" evidence="5">
    <location>
        <begin position="891"/>
        <end position="911"/>
    </location>
</feature>
<feature type="transmembrane region" description="Helical" evidence="6">
    <location>
        <begin position="192"/>
        <end position="211"/>
    </location>
</feature>
<keyword evidence="2 6" id="KW-0812">Transmembrane</keyword>
<feature type="region of interest" description="Disordered" evidence="5">
    <location>
        <begin position="552"/>
        <end position="595"/>
    </location>
</feature>
<feature type="region of interest" description="Disordered" evidence="5">
    <location>
        <begin position="728"/>
        <end position="773"/>
    </location>
</feature>